<dbReference type="PANTHER" id="PTHR42964">
    <property type="entry name" value="ENOYL-COA HYDRATASE"/>
    <property type="match status" value="1"/>
</dbReference>
<dbReference type="Gene3D" id="3.90.226.10">
    <property type="entry name" value="2-enoyl-CoA Hydratase, Chain A, domain 1"/>
    <property type="match status" value="1"/>
</dbReference>
<sequence>MTEDFLLQELDERGVLHLTINRPDKRNAFDDALIEELIVELKEAAETPEVKIVQLGGAGNHFSAGADLGWMQRMIDNDYADNVTDARRLAELMNTLYHMPQPTLAVVQGAAFGGAVGLVSCCDMVLAADDARFCLSEVKVGLMPATILPYVTRAIGERQARRYCLSAEVIEAEQALTLGLVHKLVPALQLEAAASNWADVVLSNRHPAVLQAKDLILSISDHAIDDELLDEISERIATVRVSEDGQAGLKQFLKKQ</sequence>
<dbReference type="InterPro" id="IPR029045">
    <property type="entry name" value="ClpP/crotonase-like_dom_sf"/>
</dbReference>
<evidence type="ECO:0008006" key="5">
    <source>
        <dbReference type="Google" id="ProtNLM"/>
    </source>
</evidence>
<dbReference type="EMBL" id="SRMF01000010">
    <property type="protein sequence ID" value="TGG91154.1"/>
    <property type="molecule type" value="Genomic_DNA"/>
</dbReference>
<dbReference type="Proteomes" id="UP000297475">
    <property type="component" value="Unassembled WGS sequence"/>
</dbReference>
<evidence type="ECO:0000313" key="3">
    <source>
        <dbReference type="EMBL" id="TGG91154.1"/>
    </source>
</evidence>
<dbReference type="FunFam" id="3.90.226.10:FF:000066">
    <property type="entry name" value="Enoyl-CoA hydratase"/>
    <property type="match status" value="1"/>
</dbReference>
<dbReference type="SUPFAM" id="SSF52096">
    <property type="entry name" value="ClpP/crotonase"/>
    <property type="match status" value="1"/>
</dbReference>
<gene>
    <name evidence="3" type="ORF">E4656_17345</name>
</gene>
<protein>
    <recommendedName>
        <fullName evidence="5">Enoyl-CoA hydratase/isomerase family protein</fullName>
    </recommendedName>
</protein>
<dbReference type="AlphaFoldDB" id="A0A4Z0W2H6"/>
<dbReference type="GO" id="GO:0008300">
    <property type="term" value="P:isoprenoid catabolic process"/>
    <property type="evidence" value="ECO:0007669"/>
    <property type="project" value="TreeGrafter"/>
</dbReference>
<keyword evidence="4" id="KW-1185">Reference proteome</keyword>
<dbReference type="InterPro" id="IPR014748">
    <property type="entry name" value="Enoyl-CoA_hydra_C"/>
</dbReference>
<evidence type="ECO:0000256" key="2">
    <source>
        <dbReference type="RuleBase" id="RU003707"/>
    </source>
</evidence>
<dbReference type="OrthoDB" id="9807606at2"/>
<dbReference type="InterPro" id="IPR001753">
    <property type="entry name" value="Enoyl-CoA_hydra/iso"/>
</dbReference>
<dbReference type="PANTHER" id="PTHR42964:SF1">
    <property type="entry name" value="POLYKETIDE BIOSYNTHESIS ENOYL-COA HYDRATASE PKSH-RELATED"/>
    <property type="match status" value="1"/>
</dbReference>
<dbReference type="Gene3D" id="1.10.12.10">
    <property type="entry name" value="Lyase 2-enoyl-coa Hydratase, Chain A, domain 2"/>
    <property type="match status" value="1"/>
</dbReference>
<dbReference type="GO" id="GO:0003824">
    <property type="term" value="F:catalytic activity"/>
    <property type="evidence" value="ECO:0007669"/>
    <property type="project" value="InterPro"/>
</dbReference>
<evidence type="ECO:0000313" key="4">
    <source>
        <dbReference type="Proteomes" id="UP000297475"/>
    </source>
</evidence>
<dbReference type="InterPro" id="IPR051683">
    <property type="entry name" value="Enoyl-CoA_Hydratase/Isomerase"/>
</dbReference>
<evidence type="ECO:0000256" key="1">
    <source>
        <dbReference type="ARBA" id="ARBA00005254"/>
    </source>
</evidence>
<accession>A0A4Z0W2H6</accession>
<dbReference type="Pfam" id="PF00378">
    <property type="entry name" value="ECH_1"/>
    <property type="match status" value="1"/>
</dbReference>
<comment type="similarity">
    <text evidence="1 2">Belongs to the enoyl-CoA hydratase/isomerase family.</text>
</comment>
<name>A0A4Z0W2H6_9GAMM</name>
<organism evidence="3 4">
    <name type="scientific">Natronospirillum operosum</name>
    <dbReference type="NCBI Taxonomy" id="2759953"/>
    <lineage>
        <taxon>Bacteria</taxon>
        <taxon>Pseudomonadati</taxon>
        <taxon>Pseudomonadota</taxon>
        <taxon>Gammaproteobacteria</taxon>
        <taxon>Oceanospirillales</taxon>
        <taxon>Natronospirillaceae</taxon>
        <taxon>Natronospirillum</taxon>
    </lineage>
</organism>
<dbReference type="CDD" id="cd06558">
    <property type="entry name" value="crotonase-like"/>
    <property type="match status" value="1"/>
</dbReference>
<dbReference type="InterPro" id="IPR018376">
    <property type="entry name" value="Enoyl-CoA_hyd/isom_CS"/>
</dbReference>
<proteinExistence type="inferred from homology"/>
<comment type="caution">
    <text evidence="3">The sequence shown here is derived from an EMBL/GenBank/DDBJ whole genome shotgun (WGS) entry which is preliminary data.</text>
</comment>
<dbReference type="PROSITE" id="PS00166">
    <property type="entry name" value="ENOYL_COA_HYDRATASE"/>
    <property type="match status" value="1"/>
</dbReference>
<reference evidence="3 4" key="1">
    <citation type="submission" date="2019-04" db="EMBL/GenBank/DDBJ databases">
        <title>Natronospirillum operosus gen. nov., sp. nov., a haloalkaliphilic satellite isolated from decaying biomass of laboratory culture of cyanobacterium Geitlerinema sp. and proposal of Natronospirillaceae fam. nov. and Saccharospirillaceae fam. nov.</title>
        <authorList>
            <person name="Kevbrin V."/>
            <person name="Boltyanskaya Y."/>
            <person name="Koziaeva V."/>
            <person name="Grouzdev D.S."/>
            <person name="Park M."/>
            <person name="Cho J."/>
        </authorList>
    </citation>
    <scope>NUCLEOTIDE SEQUENCE [LARGE SCALE GENOMIC DNA]</scope>
    <source>
        <strain evidence="3 4">G-116</strain>
    </source>
</reference>
<dbReference type="RefSeq" id="WP_135484576.1">
    <property type="nucleotide sequence ID" value="NZ_SRMF01000010.1"/>
</dbReference>